<accession>A0A0M3J6I5</accession>
<evidence type="ECO:0000313" key="4">
    <source>
        <dbReference type="WBParaSite" id="ASIM_0000317101-mRNA-1"/>
    </source>
</evidence>
<evidence type="ECO:0000256" key="1">
    <source>
        <dbReference type="SAM" id="MobiDB-lite"/>
    </source>
</evidence>
<feature type="region of interest" description="Disordered" evidence="1">
    <location>
        <begin position="1"/>
        <end position="20"/>
    </location>
</feature>
<protein>
    <submittedName>
        <fullName evidence="4">Transmembrane protein</fullName>
    </submittedName>
</protein>
<evidence type="ECO:0000313" key="2">
    <source>
        <dbReference type="EMBL" id="VDK21017.1"/>
    </source>
</evidence>
<reference evidence="4" key="1">
    <citation type="submission" date="2017-02" db="UniProtKB">
        <authorList>
            <consortium name="WormBaseParasite"/>
        </authorList>
    </citation>
    <scope>IDENTIFICATION</scope>
</reference>
<organism evidence="4">
    <name type="scientific">Anisakis simplex</name>
    <name type="common">Herring worm</name>
    <dbReference type="NCBI Taxonomy" id="6269"/>
    <lineage>
        <taxon>Eukaryota</taxon>
        <taxon>Metazoa</taxon>
        <taxon>Ecdysozoa</taxon>
        <taxon>Nematoda</taxon>
        <taxon>Chromadorea</taxon>
        <taxon>Rhabditida</taxon>
        <taxon>Spirurina</taxon>
        <taxon>Ascaridomorpha</taxon>
        <taxon>Ascaridoidea</taxon>
        <taxon>Anisakidae</taxon>
        <taxon>Anisakis</taxon>
        <taxon>Anisakis simplex complex</taxon>
    </lineage>
</organism>
<name>A0A0M3J6I5_ANISI</name>
<sequence length="162" mass="18032">MASSVSNTEQTSTIKNKVEEVSAAESSVIASGRPSSEAASQAQEGISTKSVVPKRCARQYKAPRWKSYHLPAVKYELLIYAQLFMAAIAMIAMKDIAMLPWNKVAKLREAVNRLNSLDLTDEEVDLIVDEFLKQDTDKRKCGLLNLSNAKTSQVYFYSLHLS</sequence>
<gene>
    <name evidence="2" type="ORF">ASIM_LOCUS3019</name>
</gene>
<dbReference type="EMBL" id="UYRR01004400">
    <property type="protein sequence ID" value="VDK21017.1"/>
    <property type="molecule type" value="Genomic_DNA"/>
</dbReference>
<reference evidence="2 3" key="2">
    <citation type="submission" date="2018-11" db="EMBL/GenBank/DDBJ databases">
        <authorList>
            <consortium name="Pathogen Informatics"/>
        </authorList>
    </citation>
    <scope>NUCLEOTIDE SEQUENCE [LARGE SCALE GENOMIC DNA]</scope>
</reference>
<evidence type="ECO:0000313" key="3">
    <source>
        <dbReference type="Proteomes" id="UP000267096"/>
    </source>
</evidence>
<dbReference type="WBParaSite" id="ASIM_0000317101-mRNA-1">
    <property type="protein sequence ID" value="ASIM_0000317101-mRNA-1"/>
    <property type="gene ID" value="ASIM_0000317101"/>
</dbReference>
<dbReference type="Proteomes" id="UP000267096">
    <property type="component" value="Unassembled WGS sequence"/>
</dbReference>
<proteinExistence type="predicted"/>
<feature type="compositionally biased region" description="Polar residues" evidence="1">
    <location>
        <begin position="33"/>
        <end position="46"/>
    </location>
</feature>
<feature type="compositionally biased region" description="Polar residues" evidence="1">
    <location>
        <begin position="1"/>
        <end position="15"/>
    </location>
</feature>
<keyword evidence="3" id="KW-1185">Reference proteome</keyword>
<feature type="region of interest" description="Disordered" evidence="1">
    <location>
        <begin position="26"/>
        <end position="46"/>
    </location>
</feature>
<dbReference type="AlphaFoldDB" id="A0A0M3J6I5"/>